<dbReference type="InterPro" id="IPR002669">
    <property type="entry name" value="UreD"/>
</dbReference>
<name>A0ABS8Q980_9BURK</name>
<comment type="subcellular location">
    <subcellularLocation>
        <location evidence="3">Cytoplasm</location>
    </subcellularLocation>
</comment>
<dbReference type="HAMAP" id="MF_01384">
    <property type="entry name" value="UreD"/>
    <property type="match status" value="1"/>
</dbReference>
<dbReference type="RefSeq" id="WP_231058791.1">
    <property type="nucleotide sequence ID" value="NZ_JAJNOC010000004.1"/>
</dbReference>
<accession>A0ABS8Q980</accession>
<dbReference type="Proteomes" id="UP001179361">
    <property type="component" value="Unassembled WGS sequence"/>
</dbReference>
<evidence type="ECO:0000313" key="5">
    <source>
        <dbReference type="EMBL" id="MCD2517501.1"/>
    </source>
</evidence>
<proteinExistence type="inferred from homology"/>
<protein>
    <recommendedName>
        <fullName evidence="3">Urease accessory protein UreD</fullName>
    </recommendedName>
</protein>
<keyword evidence="6" id="KW-1185">Reference proteome</keyword>
<feature type="region of interest" description="Disordered" evidence="4">
    <location>
        <begin position="1"/>
        <end position="20"/>
    </location>
</feature>
<comment type="function">
    <text evidence="3">Required for maturation of urease via the functional incorporation of the urease nickel metallocenter.</text>
</comment>
<evidence type="ECO:0000256" key="1">
    <source>
        <dbReference type="ARBA" id="ARBA00007177"/>
    </source>
</evidence>
<evidence type="ECO:0000256" key="3">
    <source>
        <dbReference type="HAMAP-Rule" id="MF_01384"/>
    </source>
</evidence>
<keyword evidence="3" id="KW-0996">Nickel insertion</keyword>
<dbReference type="PANTHER" id="PTHR33643">
    <property type="entry name" value="UREASE ACCESSORY PROTEIN D"/>
    <property type="match status" value="1"/>
</dbReference>
<dbReference type="EMBL" id="JAJNOC010000004">
    <property type="protein sequence ID" value="MCD2517501.1"/>
    <property type="molecule type" value="Genomic_DNA"/>
</dbReference>
<dbReference type="Pfam" id="PF01774">
    <property type="entry name" value="UreD"/>
    <property type="match status" value="1"/>
</dbReference>
<sequence length="288" mass="31101">MDRANRKVMRDEPSSTAAPPTGWLAQLELEVAFDGDRSVLVRNRHQGPLRVQKPLYPEGPAAVHAIVVHPPGGIRSGDRLEIAAAVAPSAHAFLTSPGAAKWYRGDDGDAFQTVTLAADDGAALEWMPQETIYFDGACAVQRHTVRLGVDARYIGCDVLCFGRQASGERFTRGRLRLHAEIWRGEQLLWHEQACLRAGSAALDGPFGLDGATVCATLVAAGPALPAALQAQIRSLDPALGASQLKSVFIARLLCADSEHARRVMGDAWRLLRPHVVGRPALFPRIWAT</sequence>
<comment type="caution">
    <text evidence="5">The sequence shown here is derived from an EMBL/GenBank/DDBJ whole genome shotgun (WGS) entry which is preliminary data.</text>
</comment>
<comment type="similarity">
    <text evidence="1 3">Belongs to the UreD family.</text>
</comment>
<evidence type="ECO:0000256" key="4">
    <source>
        <dbReference type="SAM" id="MobiDB-lite"/>
    </source>
</evidence>
<gene>
    <name evidence="3" type="primary">ureD</name>
    <name evidence="5" type="ORF">LQ564_14395</name>
</gene>
<evidence type="ECO:0000313" key="6">
    <source>
        <dbReference type="Proteomes" id="UP001179361"/>
    </source>
</evidence>
<comment type="subunit">
    <text evidence="3">UreD, UreF and UreG form a complex that acts as a GTP-hydrolysis-dependent molecular chaperone, activating the urease apoprotein by helping to assemble the nickel containing metallocenter of UreC. The UreE protein probably delivers the nickel.</text>
</comment>
<organism evidence="5 6">
    <name type="scientific">Massilia phyllostachyos</name>
    <dbReference type="NCBI Taxonomy" id="2898585"/>
    <lineage>
        <taxon>Bacteria</taxon>
        <taxon>Pseudomonadati</taxon>
        <taxon>Pseudomonadota</taxon>
        <taxon>Betaproteobacteria</taxon>
        <taxon>Burkholderiales</taxon>
        <taxon>Oxalobacteraceae</taxon>
        <taxon>Telluria group</taxon>
        <taxon>Massilia</taxon>
    </lineage>
</organism>
<dbReference type="PANTHER" id="PTHR33643:SF1">
    <property type="entry name" value="UREASE ACCESSORY PROTEIN D"/>
    <property type="match status" value="1"/>
</dbReference>
<evidence type="ECO:0000256" key="2">
    <source>
        <dbReference type="ARBA" id="ARBA00023186"/>
    </source>
</evidence>
<keyword evidence="3" id="KW-0963">Cytoplasm</keyword>
<keyword evidence="2 3" id="KW-0143">Chaperone</keyword>
<feature type="compositionally biased region" description="Basic and acidic residues" evidence="4">
    <location>
        <begin position="1"/>
        <end position="13"/>
    </location>
</feature>
<reference evidence="5" key="1">
    <citation type="submission" date="2021-11" db="EMBL/GenBank/DDBJ databases">
        <title>The complete genome of Massilia sp sp. G4R7.</title>
        <authorList>
            <person name="Liu L."/>
            <person name="Yue J."/>
            <person name="Yuan J."/>
            <person name="Yang F."/>
            <person name="Li L."/>
        </authorList>
    </citation>
    <scope>NUCLEOTIDE SEQUENCE</scope>
    <source>
        <strain evidence="5">G4R7</strain>
    </source>
</reference>